<dbReference type="SMART" id="SM00320">
    <property type="entry name" value="WD40"/>
    <property type="match status" value="3"/>
</dbReference>
<dbReference type="GO" id="GO:0097361">
    <property type="term" value="C:cytosolic [4Fe-4S] assembly targeting complex"/>
    <property type="evidence" value="ECO:0007669"/>
    <property type="project" value="TreeGrafter"/>
</dbReference>
<comment type="caution">
    <text evidence="4">The sequence shown here is derived from an EMBL/GenBank/DDBJ whole genome shotgun (WGS) entry which is preliminary data.</text>
</comment>
<reference evidence="4 5" key="1">
    <citation type="submission" date="2019-12" db="EMBL/GenBank/DDBJ databases">
        <authorList>
            <person name="Alioto T."/>
            <person name="Alioto T."/>
            <person name="Gomez Garrido J."/>
        </authorList>
    </citation>
    <scope>NUCLEOTIDE SEQUENCE [LARGE SCALE GENOMIC DNA]</scope>
</reference>
<dbReference type="PANTHER" id="PTHR19920">
    <property type="entry name" value="WD40 PROTEIN CIAO1"/>
    <property type="match status" value="1"/>
</dbReference>
<dbReference type="PROSITE" id="PS50294">
    <property type="entry name" value="WD_REPEATS_REGION"/>
    <property type="match status" value="2"/>
</dbReference>
<dbReference type="PROSITE" id="PS00678">
    <property type="entry name" value="WD_REPEATS_1"/>
    <property type="match status" value="1"/>
</dbReference>
<dbReference type="Gramene" id="OE9A017831T1">
    <property type="protein sequence ID" value="OE9A017831C1"/>
    <property type="gene ID" value="OE9A017831"/>
</dbReference>
<feature type="repeat" description="WD" evidence="3">
    <location>
        <begin position="35"/>
        <end position="68"/>
    </location>
</feature>
<evidence type="ECO:0000313" key="4">
    <source>
        <dbReference type="EMBL" id="CAA3016775.1"/>
    </source>
</evidence>
<dbReference type="EMBL" id="CACTIH010007645">
    <property type="protein sequence ID" value="CAA3016775.1"/>
    <property type="molecule type" value="Genomic_DNA"/>
</dbReference>
<keyword evidence="1 3" id="KW-0853">WD repeat</keyword>
<dbReference type="PROSITE" id="PS50082">
    <property type="entry name" value="WD_REPEATS_2"/>
    <property type="match status" value="3"/>
</dbReference>
<dbReference type="SUPFAM" id="SSF50978">
    <property type="entry name" value="WD40 repeat-like"/>
    <property type="match status" value="1"/>
</dbReference>
<dbReference type="AlphaFoldDB" id="A0A8S0UGC5"/>
<accession>A0A8S0UGC5</accession>
<dbReference type="InterPro" id="IPR019775">
    <property type="entry name" value="WD40_repeat_CS"/>
</dbReference>
<keyword evidence="5" id="KW-1185">Reference proteome</keyword>
<feature type="repeat" description="WD" evidence="3">
    <location>
        <begin position="80"/>
        <end position="110"/>
    </location>
</feature>
<dbReference type="Gramene" id="OE9A017831T2">
    <property type="protein sequence ID" value="OE9A017831C2"/>
    <property type="gene ID" value="OE9A017831"/>
</dbReference>
<dbReference type="OrthoDB" id="284782at2759"/>
<dbReference type="Gene3D" id="2.130.10.10">
    <property type="entry name" value="YVTN repeat-like/Quinoprotein amine dehydrogenase"/>
    <property type="match status" value="1"/>
</dbReference>
<dbReference type="Proteomes" id="UP000594638">
    <property type="component" value="Unassembled WGS sequence"/>
</dbReference>
<proteinExistence type="predicted"/>
<evidence type="ECO:0000256" key="2">
    <source>
        <dbReference type="ARBA" id="ARBA00022737"/>
    </source>
</evidence>
<dbReference type="InterPro" id="IPR001680">
    <property type="entry name" value="WD40_rpt"/>
</dbReference>
<gene>
    <name evidence="4" type="ORF">OLEA9_A017831</name>
</gene>
<dbReference type="InterPro" id="IPR036322">
    <property type="entry name" value="WD40_repeat_dom_sf"/>
</dbReference>
<organism evidence="4 5">
    <name type="scientific">Olea europaea subsp. europaea</name>
    <dbReference type="NCBI Taxonomy" id="158383"/>
    <lineage>
        <taxon>Eukaryota</taxon>
        <taxon>Viridiplantae</taxon>
        <taxon>Streptophyta</taxon>
        <taxon>Embryophyta</taxon>
        <taxon>Tracheophyta</taxon>
        <taxon>Spermatophyta</taxon>
        <taxon>Magnoliopsida</taxon>
        <taxon>eudicotyledons</taxon>
        <taxon>Gunneridae</taxon>
        <taxon>Pentapetalae</taxon>
        <taxon>asterids</taxon>
        <taxon>lamiids</taxon>
        <taxon>Lamiales</taxon>
        <taxon>Oleaceae</taxon>
        <taxon>Oleeae</taxon>
        <taxon>Olea</taxon>
    </lineage>
</organism>
<evidence type="ECO:0000256" key="1">
    <source>
        <dbReference type="ARBA" id="ARBA00022574"/>
    </source>
</evidence>
<evidence type="ECO:0000313" key="5">
    <source>
        <dbReference type="Proteomes" id="UP000594638"/>
    </source>
</evidence>
<dbReference type="GO" id="GO:0016226">
    <property type="term" value="P:iron-sulfur cluster assembly"/>
    <property type="evidence" value="ECO:0007669"/>
    <property type="project" value="TreeGrafter"/>
</dbReference>
<name>A0A8S0UGC5_OLEEU</name>
<sequence length="123" mass="13607">MSWLPSGKLLATASFDATIAIWDNVGDDFECISTLEGHENEVKSVSWNASGSLLATSGRDKSVWIWEVLSHNEFDCVSVLQGHTQDVKMVQWHPFMDILLSCSYDNTMKVLITKASPTLVCLG</sequence>
<keyword evidence="2" id="KW-0677">Repeat</keyword>
<evidence type="ECO:0000256" key="3">
    <source>
        <dbReference type="PROSITE-ProRule" id="PRU00221"/>
    </source>
</evidence>
<dbReference type="PANTHER" id="PTHR19920:SF0">
    <property type="entry name" value="CYTOSOLIC IRON-SULFUR PROTEIN ASSEMBLY PROTEIN CIAO1-RELATED"/>
    <property type="match status" value="1"/>
</dbReference>
<dbReference type="InterPro" id="IPR015943">
    <property type="entry name" value="WD40/YVTN_repeat-like_dom_sf"/>
</dbReference>
<feature type="repeat" description="WD" evidence="3">
    <location>
        <begin position="1"/>
        <end position="23"/>
    </location>
</feature>
<dbReference type="Gramene" id="OE9A017831T3">
    <property type="protein sequence ID" value="OE9A017831C3"/>
    <property type="gene ID" value="OE9A017831"/>
</dbReference>
<dbReference type="Pfam" id="PF00400">
    <property type="entry name" value="WD40"/>
    <property type="match status" value="3"/>
</dbReference>
<protein>
    <submittedName>
        <fullName evidence="4">CIA1 isoform X2</fullName>
    </submittedName>
</protein>